<dbReference type="AlphaFoldDB" id="A0A316TM66"/>
<dbReference type="Pfam" id="PF19578">
    <property type="entry name" value="DUF6090"/>
    <property type="match status" value="1"/>
</dbReference>
<dbReference type="Proteomes" id="UP000245533">
    <property type="component" value="Unassembled WGS sequence"/>
</dbReference>
<dbReference type="RefSeq" id="WP_109647519.1">
    <property type="nucleotide sequence ID" value="NZ_QGGB01000009.1"/>
</dbReference>
<dbReference type="InterPro" id="IPR045749">
    <property type="entry name" value="DUF6090"/>
</dbReference>
<reference evidence="2 3" key="1">
    <citation type="submission" date="2018-05" db="EMBL/GenBank/DDBJ databases">
        <title>Rhodohalobacter halophilus gen. nov., sp. nov., a moderately halophilic member of the family Balneolaceae.</title>
        <authorList>
            <person name="Liu Z.-W."/>
        </authorList>
    </citation>
    <scope>NUCLEOTIDE SEQUENCE [LARGE SCALE GENOMIC DNA]</scope>
    <source>
        <strain evidence="2 3">8A47</strain>
    </source>
</reference>
<sequence>MISLFRRIRQKLIGDWNVRRYLLYAIGEILLVVIGILIALQVNNWNEHRKSLDKERYYLNSIKASIELSQDELNRVIHDAESIVNSADTLFIILSYELQDQYEPLFIDSLLFNVRDYSLISLNDGGIQEILNTGSMDIIQDEEIRVILASWNERIHQIRKFEDETLYSSRRYSEYISKYFDISRYLIYDDSVSGIIPEKREDFLTDPVLVNHLSEIWNNNMVMGDIYKQEKADLDSLNTLIDEYLQD</sequence>
<protein>
    <submittedName>
        <fullName evidence="2">Uncharacterized protein</fullName>
    </submittedName>
</protein>
<organism evidence="2 3">
    <name type="scientific">Rhodohalobacter mucosus</name>
    <dbReference type="NCBI Taxonomy" id="2079485"/>
    <lineage>
        <taxon>Bacteria</taxon>
        <taxon>Pseudomonadati</taxon>
        <taxon>Balneolota</taxon>
        <taxon>Balneolia</taxon>
        <taxon>Balneolales</taxon>
        <taxon>Balneolaceae</taxon>
        <taxon>Rhodohalobacter</taxon>
    </lineage>
</organism>
<evidence type="ECO:0000256" key="1">
    <source>
        <dbReference type="SAM" id="Phobius"/>
    </source>
</evidence>
<keyword evidence="1" id="KW-0812">Transmembrane</keyword>
<gene>
    <name evidence="2" type="ORF">DDZ15_12845</name>
</gene>
<comment type="caution">
    <text evidence="2">The sequence shown here is derived from an EMBL/GenBank/DDBJ whole genome shotgun (WGS) entry which is preliminary data.</text>
</comment>
<feature type="transmembrane region" description="Helical" evidence="1">
    <location>
        <begin position="21"/>
        <end position="42"/>
    </location>
</feature>
<keyword evidence="1" id="KW-1133">Transmembrane helix</keyword>
<dbReference type="OrthoDB" id="821805at2"/>
<dbReference type="EMBL" id="QGGB01000009">
    <property type="protein sequence ID" value="PWN05490.1"/>
    <property type="molecule type" value="Genomic_DNA"/>
</dbReference>
<accession>A0A316TM66</accession>
<evidence type="ECO:0000313" key="2">
    <source>
        <dbReference type="EMBL" id="PWN05490.1"/>
    </source>
</evidence>
<keyword evidence="1" id="KW-0472">Membrane</keyword>
<keyword evidence="3" id="KW-1185">Reference proteome</keyword>
<evidence type="ECO:0000313" key="3">
    <source>
        <dbReference type="Proteomes" id="UP000245533"/>
    </source>
</evidence>
<name>A0A316TM66_9BACT</name>
<proteinExistence type="predicted"/>